<dbReference type="SUPFAM" id="SSF48150">
    <property type="entry name" value="DNA-glycosylase"/>
    <property type="match status" value="1"/>
</dbReference>
<keyword evidence="7" id="KW-0479">Metal-binding</keyword>
<dbReference type="GO" id="GO:0051539">
    <property type="term" value="F:4 iron, 4 sulfur cluster binding"/>
    <property type="evidence" value="ECO:0007669"/>
    <property type="project" value="UniProtKB-UniRule"/>
</dbReference>
<keyword evidence="17" id="KW-1185">Reference proteome</keyword>
<organism evidence="16 17">
    <name type="scientific">Maioricimonas rarisocia</name>
    <dbReference type="NCBI Taxonomy" id="2528026"/>
    <lineage>
        <taxon>Bacteria</taxon>
        <taxon>Pseudomonadati</taxon>
        <taxon>Planctomycetota</taxon>
        <taxon>Planctomycetia</taxon>
        <taxon>Planctomycetales</taxon>
        <taxon>Planctomycetaceae</taxon>
        <taxon>Maioricimonas</taxon>
    </lineage>
</organism>
<evidence type="ECO:0000256" key="13">
    <source>
        <dbReference type="ARBA" id="ARBA00023295"/>
    </source>
</evidence>
<dbReference type="EC" id="3.2.2.31" evidence="4 14"/>
<evidence type="ECO:0000256" key="10">
    <source>
        <dbReference type="ARBA" id="ARBA00023004"/>
    </source>
</evidence>
<dbReference type="PROSITE" id="PS01155">
    <property type="entry name" value="ENDONUCLEASE_III_2"/>
    <property type="match status" value="1"/>
</dbReference>
<dbReference type="PANTHER" id="PTHR42944:SF1">
    <property type="entry name" value="ADENINE DNA GLYCOSYLASE"/>
    <property type="match status" value="1"/>
</dbReference>
<dbReference type="Pfam" id="PF14815">
    <property type="entry name" value="NUDIX_4"/>
    <property type="match status" value="1"/>
</dbReference>
<evidence type="ECO:0000256" key="12">
    <source>
        <dbReference type="ARBA" id="ARBA00023204"/>
    </source>
</evidence>
<keyword evidence="10 14" id="KW-0408">Iron</keyword>
<dbReference type="RefSeq" id="WP_231746707.1">
    <property type="nucleotide sequence ID" value="NZ_CP036275.1"/>
</dbReference>
<dbReference type="PANTHER" id="PTHR42944">
    <property type="entry name" value="ADENINE DNA GLYCOSYLASE"/>
    <property type="match status" value="1"/>
</dbReference>
<reference evidence="16 17" key="1">
    <citation type="submission" date="2019-02" db="EMBL/GenBank/DDBJ databases">
        <title>Deep-cultivation of Planctomycetes and their phenomic and genomic characterization uncovers novel biology.</title>
        <authorList>
            <person name="Wiegand S."/>
            <person name="Jogler M."/>
            <person name="Boedeker C."/>
            <person name="Pinto D."/>
            <person name="Vollmers J."/>
            <person name="Rivas-Marin E."/>
            <person name="Kohn T."/>
            <person name="Peeters S.H."/>
            <person name="Heuer A."/>
            <person name="Rast P."/>
            <person name="Oberbeckmann S."/>
            <person name="Bunk B."/>
            <person name="Jeske O."/>
            <person name="Meyerdierks A."/>
            <person name="Storesund J.E."/>
            <person name="Kallscheuer N."/>
            <person name="Luecker S."/>
            <person name="Lage O.M."/>
            <person name="Pohl T."/>
            <person name="Merkel B.J."/>
            <person name="Hornburger P."/>
            <person name="Mueller R.-W."/>
            <person name="Bruemmer F."/>
            <person name="Labrenz M."/>
            <person name="Spormann A.M."/>
            <person name="Op den Camp H."/>
            <person name="Overmann J."/>
            <person name="Amann R."/>
            <person name="Jetten M.S.M."/>
            <person name="Mascher T."/>
            <person name="Medema M.H."/>
            <person name="Devos D.P."/>
            <person name="Kaster A.-K."/>
            <person name="Ovreas L."/>
            <person name="Rohde M."/>
            <person name="Galperin M.Y."/>
            <person name="Jogler C."/>
        </authorList>
    </citation>
    <scope>NUCLEOTIDE SEQUENCE [LARGE SCALE GENOMIC DNA]</scope>
    <source>
        <strain evidence="16 17">Mal4</strain>
    </source>
</reference>
<dbReference type="SMART" id="SM00478">
    <property type="entry name" value="ENDO3c"/>
    <property type="match status" value="1"/>
</dbReference>
<dbReference type="Pfam" id="PF00633">
    <property type="entry name" value="HHH"/>
    <property type="match status" value="1"/>
</dbReference>
<dbReference type="Gene3D" id="1.10.340.30">
    <property type="entry name" value="Hypothetical protein, domain 2"/>
    <property type="match status" value="1"/>
</dbReference>
<dbReference type="KEGG" id="mri:Mal4_07760"/>
<dbReference type="GO" id="GO:0000701">
    <property type="term" value="F:purine-specific mismatch base pair DNA N-glycosylase activity"/>
    <property type="evidence" value="ECO:0007669"/>
    <property type="project" value="UniProtKB-EC"/>
</dbReference>
<dbReference type="InterPro" id="IPR004036">
    <property type="entry name" value="Endonuclease-III-like_CS2"/>
</dbReference>
<dbReference type="SUPFAM" id="SSF55811">
    <property type="entry name" value="Nudix"/>
    <property type="match status" value="1"/>
</dbReference>
<dbReference type="GO" id="GO:0035485">
    <property type="term" value="F:adenine/guanine mispair binding"/>
    <property type="evidence" value="ECO:0007669"/>
    <property type="project" value="TreeGrafter"/>
</dbReference>
<dbReference type="FunFam" id="1.10.340.30:FF:000002">
    <property type="entry name" value="Adenine DNA glycosylase"/>
    <property type="match status" value="1"/>
</dbReference>
<dbReference type="InterPro" id="IPR005760">
    <property type="entry name" value="A/G_AdeGlyc_MutY"/>
</dbReference>
<accession>A0A517Z1Y4</accession>
<dbReference type="Gene3D" id="3.90.79.10">
    <property type="entry name" value="Nucleoside Triphosphate Pyrophosphohydrolase"/>
    <property type="match status" value="1"/>
</dbReference>
<protein>
    <recommendedName>
        <fullName evidence="5 14">Adenine DNA glycosylase</fullName>
        <ecNumber evidence="4 14">3.2.2.31</ecNumber>
    </recommendedName>
</protein>
<dbReference type="GO" id="GO:0032357">
    <property type="term" value="F:oxidized purine DNA binding"/>
    <property type="evidence" value="ECO:0007669"/>
    <property type="project" value="TreeGrafter"/>
</dbReference>
<keyword evidence="9 16" id="KW-0378">Hydrolase</keyword>
<dbReference type="Pfam" id="PF00730">
    <property type="entry name" value="HhH-GPD"/>
    <property type="match status" value="1"/>
</dbReference>
<comment type="function">
    <text evidence="2">Adenine glycosylase active on G-A mispairs. MutY also corrects error-prone DNA synthesis past GO lesions which are due to the oxidatively damaged form of guanine: 7,8-dihydro-8-oxoguanine (8-oxo-dGTP).</text>
</comment>
<dbReference type="InterPro" id="IPR023170">
    <property type="entry name" value="HhH_base_excis_C"/>
</dbReference>
<dbReference type="GO" id="GO:0046872">
    <property type="term" value="F:metal ion binding"/>
    <property type="evidence" value="ECO:0007669"/>
    <property type="project" value="UniProtKB-UniRule"/>
</dbReference>
<dbReference type="InterPro" id="IPR015797">
    <property type="entry name" value="NUDIX_hydrolase-like_dom_sf"/>
</dbReference>
<evidence type="ECO:0000256" key="9">
    <source>
        <dbReference type="ARBA" id="ARBA00022801"/>
    </source>
</evidence>
<evidence type="ECO:0000256" key="6">
    <source>
        <dbReference type="ARBA" id="ARBA00022485"/>
    </source>
</evidence>
<dbReference type="CDD" id="cd03431">
    <property type="entry name" value="NUDIX_DNA_Glycosylase_C-MutY"/>
    <property type="match status" value="1"/>
</dbReference>
<dbReference type="NCBIfam" id="TIGR01084">
    <property type="entry name" value="mutY"/>
    <property type="match status" value="1"/>
</dbReference>
<gene>
    <name evidence="16" type="primary">mutY</name>
    <name evidence="16" type="ORF">Mal4_07760</name>
</gene>
<dbReference type="EMBL" id="CP036275">
    <property type="protein sequence ID" value="QDU36490.1"/>
    <property type="molecule type" value="Genomic_DNA"/>
</dbReference>
<keyword evidence="13 14" id="KW-0326">Glycosidase</keyword>
<evidence type="ECO:0000256" key="8">
    <source>
        <dbReference type="ARBA" id="ARBA00022763"/>
    </source>
</evidence>
<dbReference type="GO" id="GO:0034039">
    <property type="term" value="F:8-oxo-7,8-dihydroguanine DNA N-glycosylase activity"/>
    <property type="evidence" value="ECO:0007669"/>
    <property type="project" value="TreeGrafter"/>
</dbReference>
<evidence type="ECO:0000256" key="4">
    <source>
        <dbReference type="ARBA" id="ARBA00012045"/>
    </source>
</evidence>
<comment type="catalytic activity">
    <reaction evidence="1 14">
        <text>Hydrolyzes free adenine bases from 7,8-dihydro-8-oxoguanine:adenine mismatched double-stranded DNA, leaving an apurinic site.</text>
        <dbReference type="EC" id="3.2.2.31"/>
    </reaction>
</comment>
<dbReference type="Gene3D" id="1.10.1670.10">
    <property type="entry name" value="Helix-hairpin-Helix base-excision DNA repair enzymes (C-terminal)"/>
    <property type="match status" value="1"/>
</dbReference>
<dbReference type="GO" id="GO:0006298">
    <property type="term" value="P:mismatch repair"/>
    <property type="evidence" value="ECO:0007669"/>
    <property type="project" value="TreeGrafter"/>
</dbReference>
<evidence type="ECO:0000256" key="3">
    <source>
        <dbReference type="ARBA" id="ARBA00008343"/>
    </source>
</evidence>
<comment type="similarity">
    <text evidence="3 14">Belongs to the Nth/MutY family.</text>
</comment>
<evidence type="ECO:0000256" key="2">
    <source>
        <dbReference type="ARBA" id="ARBA00002933"/>
    </source>
</evidence>
<proteinExistence type="inferred from homology"/>
<dbReference type="InterPro" id="IPR029119">
    <property type="entry name" value="MutY_C"/>
</dbReference>
<keyword evidence="11" id="KW-0411">Iron-sulfur</keyword>
<comment type="cofactor">
    <cofactor evidence="14">
        <name>[4Fe-4S] cluster</name>
        <dbReference type="ChEBI" id="CHEBI:49883"/>
    </cofactor>
    <text evidence="14">Binds 1 [4Fe-4S] cluster.</text>
</comment>
<name>A0A517Z1Y4_9PLAN</name>
<feature type="domain" description="HhH-GPD" evidence="15">
    <location>
        <begin position="57"/>
        <end position="208"/>
    </location>
</feature>
<dbReference type="InterPro" id="IPR000445">
    <property type="entry name" value="HhH_motif"/>
</dbReference>
<dbReference type="InterPro" id="IPR011257">
    <property type="entry name" value="DNA_glycosylase"/>
</dbReference>
<dbReference type="InterPro" id="IPR003265">
    <property type="entry name" value="HhH-GPD_domain"/>
</dbReference>
<sequence length="390" mass="44483">MSSAGECDGTPESELIPDGNRMTRLRRNLSRWYAANGRELPWRATHDPYRIWISEIMLQQTTVAAVIPYFDRFLKQFPTVDVLAAADENDVLRMWEGLGYYSRARNIHTTARQLVAERDGTFPEDADELQRLPGIGRYTAGAIASFAFDRRAPIVEANTLRLYSRLLGYQGDPRSSAGQKLLWRFAEEVLPRKQPGRFNQALMELGSTVCTPTAPDCPKCPLRTVCRAFAENLQSEIPRPKPRPQITPVVEASIAIRRADTYLLRQRRPEERWAGLWDFPRFEVGPDLLSQADESPERMVPFLQQSLRQPLEKLTGVSAELTSVVTELRHSVTRYRIRLICLEAEYRDGRLANGEETQQWCRPEEFEGLAFSVTGRKLARLLSQRDIGSS</sequence>
<evidence type="ECO:0000256" key="7">
    <source>
        <dbReference type="ARBA" id="ARBA00022723"/>
    </source>
</evidence>
<keyword evidence="8 14" id="KW-0227">DNA damage</keyword>
<evidence type="ECO:0000313" key="16">
    <source>
        <dbReference type="EMBL" id="QDU36490.1"/>
    </source>
</evidence>
<dbReference type="Proteomes" id="UP000320496">
    <property type="component" value="Chromosome"/>
</dbReference>
<evidence type="ECO:0000256" key="11">
    <source>
        <dbReference type="ARBA" id="ARBA00023014"/>
    </source>
</evidence>
<keyword evidence="6" id="KW-0004">4Fe-4S</keyword>
<evidence type="ECO:0000256" key="14">
    <source>
        <dbReference type="RuleBase" id="RU365096"/>
    </source>
</evidence>
<dbReference type="AlphaFoldDB" id="A0A517Z1Y4"/>
<evidence type="ECO:0000259" key="15">
    <source>
        <dbReference type="SMART" id="SM00478"/>
    </source>
</evidence>
<evidence type="ECO:0000313" key="17">
    <source>
        <dbReference type="Proteomes" id="UP000320496"/>
    </source>
</evidence>
<evidence type="ECO:0000256" key="1">
    <source>
        <dbReference type="ARBA" id="ARBA00000843"/>
    </source>
</evidence>
<dbReference type="InterPro" id="IPR044298">
    <property type="entry name" value="MIG/MutY"/>
</dbReference>
<dbReference type="CDD" id="cd00056">
    <property type="entry name" value="ENDO3c"/>
    <property type="match status" value="1"/>
</dbReference>
<keyword evidence="12" id="KW-0234">DNA repair</keyword>
<evidence type="ECO:0000256" key="5">
    <source>
        <dbReference type="ARBA" id="ARBA00022023"/>
    </source>
</evidence>
<dbReference type="GO" id="GO:0006284">
    <property type="term" value="P:base-excision repair"/>
    <property type="evidence" value="ECO:0007669"/>
    <property type="project" value="UniProtKB-UniRule"/>
</dbReference>